<dbReference type="NCBIfam" id="TIGR01976">
    <property type="entry name" value="am_tr_V_VC1184"/>
    <property type="match status" value="1"/>
</dbReference>
<reference evidence="3 4" key="1">
    <citation type="submission" date="2019-08" db="EMBL/GenBank/DDBJ databases">
        <title>Deep-cultivation of Planctomycetes and their phenomic and genomic characterization uncovers novel biology.</title>
        <authorList>
            <person name="Wiegand S."/>
            <person name="Jogler M."/>
            <person name="Boedeker C."/>
            <person name="Pinto D."/>
            <person name="Vollmers J."/>
            <person name="Rivas-Marin E."/>
            <person name="Kohn T."/>
            <person name="Peeters S.H."/>
            <person name="Heuer A."/>
            <person name="Rast P."/>
            <person name="Oberbeckmann S."/>
            <person name="Bunk B."/>
            <person name="Jeske O."/>
            <person name="Meyerdierks A."/>
            <person name="Storesund J.E."/>
            <person name="Kallscheuer N."/>
            <person name="Luecker S."/>
            <person name="Lage O.M."/>
            <person name="Pohl T."/>
            <person name="Merkel B.J."/>
            <person name="Hornburger P."/>
            <person name="Mueller R.-W."/>
            <person name="Bruemmer F."/>
            <person name="Labrenz M."/>
            <person name="Spormann A.M."/>
            <person name="Op den Camp H."/>
            <person name="Overmann J."/>
            <person name="Amann R."/>
            <person name="Jetten M.S.M."/>
            <person name="Mascher T."/>
            <person name="Medema M.H."/>
            <person name="Devos D.P."/>
            <person name="Kaster A.-K."/>
            <person name="Ovreas L."/>
            <person name="Rohde M."/>
            <person name="Galperin M.Y."/>
            <person name="Jogler C."/>
        </authorList>
    </citation>
    <scope>NUCLEOTIDE SEQUENCE [LARGE SCALE GENOMIC DNA]</scope>
    <source>
        <strain evidence="3 4">OJF2</strain>
    </source>
</reference>
<evidence type="ECO:0000259" key="2">
    <source>
        <dbReference type="Pfam" id="PF00266"/>
    </source>
</evidence>
<dbReference type="RefSeq" id="WP_148594708.1">
    <property type="nucleotide sequence ID" value="NZ_CP042997.1"/>
</dbReference>
<dbReference type="InterPro" id="IPR011340">
    <property type="entry name" value="Cys_dSase-rel"/>
</dbReference>
<dbReference type="KEGG" id="agv:OJF2_33840"/>
<keyword evidence="3" id="KW-0808">Transferase</keyword>
<keyword evidence="4" id="KW-1185">Reference proteome</keyword>
<sequence length="432" mass="46647">MHPPTERSPAACVASTDEIRAEFPALGRRHEGFPVAYFDGPGGTQVPRLVVDRMAEYLYHHNANTHWAFPASEETDALLAASRRTFAAFLNADPDEIVFGPNMTSLTLRVSRALGRQLSPGDAIVVTELDHHANVDPWRILERDRGVVIRRAKMVPETGQLDWDDLDRALSQHRTKLLAIGAASNALGTVNDVARAVAMAHEAGALAFVDAVHYAPHLLTDVRDCDCDFLACSAYKFHGPHVGVLYGKRERLRSLAFSRLEPAPDSIPERAESGTQNHEGIVGAAAAVEFLAGLCKDGAGDHGEASEHAAMRRRLAAVFGALHERGGDLVRRLWDGLEAIPAVRLYGPPPSACRTPTVSLVVAGVPSGEVAARLARRGVFASHGNFYAQTVVERLGQSRNGLLRLGCACYTTEEEVDRTIAGIGEIARGEGR</sequence>
<dbReference type="InterPro" id="IPR015421">
    <property type="entry name" value="PyrdxlP-dep_Trfase_major"/>
</dbReference>
<evidence type="ECO:0000313" key="4">
    <source>
        <dbReference type="Proteomes" id="UP000324233"/>
    </source>
</evidence>
<dbReference type="PANTHER" id="PTHR43586">
    <property type="entry name" value="CYSTEINE DESULFURASE"/>
    <property type="match status" value="1"/>
</dbReference>
<name>A0A5B9W3S7_9BACT</name>
<organism evidence="3 4">
    <name type="scientific">Aquisphaera giovannonii</name>
    <dbReference type="NCBI Taxonomy" id="406548"/>
    <lineage>
        <taxon>Bacteria</taxon>
        <taxon>Pseudomonadati</taxon>
        <taxon>Planctomycetota</taxon>
        <taxon>Planctomycetia</taxon>
        <taxon>Isosphaerales</taxon>
        <taxon>Isosphaeraceae</taxon>
        <taxon>Aquisphaera</taxon>
    </lineage>
</organism>
<dbReference type="OrthoDB" id="9804366at2"/>
<protein>
    <submittedName>
        <fullName evidence="3">Cysteine desulfurase</fullName>
        <ecNumber evidence="3">2.8.1.7</ecNumber>
    </submittedName>
</protein>
<evidence type="ECO:0000313" key="3">
    <source>
        <dbReference type="EMBL" id="QEH34839.1"/>
    </source>
</evidence>
<gene>
    <name evidence="3" type="primary">sufS</name>
    <name evidence="3" type="ORF">OJF2_33840</name>
</gene>
<dbReference type="EMBL" id="CP042997">
    <property type="protein sequence ID" value="QEH34839.1"/>
    <property type="molecule type" value="Genomic_DNA"/>
</dbReference>
<feature type="domain" description="Aminotransferase class V" evidence="2">
    <location>
        <begin position="322"/>
        <end position="418"/>
    </location>
</feature>
<proteinExistence type="predicted"/>
<keyword evidence="1" id="KW-0663">Pyridoxal phosphate</keyword>
<evidence type="ECO:0000256" key="1">
    <source>
        <dbReference type="ARBA" id="ARBA00022898"/>
    </source>
</evidence>
<dbReference type="InterPro" id="IPR015422">
    <property type="entry name" value="PyrdxlP-dep_Trfase_small"/>
</dbReference>
<dbReference type="InterPro" id="IPR000192">
    <property type="entry name" value="Aminotrans_V_dom"/>
</dbReference>
<dbReference type="AlphaFoldDB" id="A0A5B9W3S7"/>
<dbReference type="Gene3D" id="3.90.1150.10">
    <property type="entry name" value="Aspartate Aminotransferase, domain 1"/>
    <property type="match status" value="1"/>
</dbReference>
<dbReference type="EC" id="2.8.1.7" evidence="3"/>
<dbReference type="SUPFAM" id="SSF53383">
    <property type="entry name" value="PLP-dependent transferases"/>
    <property type="match status" value="1"/>
</dbReference>
<dbReference type="Gene3D" id="3.40.640.10">
    <property type="entry name" value="Type I PLP-dependent aspartate aminotransferase-like (Major domain)"/>
    <property type="match status" value="1"/>
</dbReference>
<dbReference type="InterPro" id="IPR015424">
    <property type="entry name" value="PyrdxlP-dep_Trfase"/>
</dbReference>
<dbReference type="PANTHER" id="PTHR43586:SF21">
    <property type="entry name" value="PYRIDOXAL PHOSPHATE (PLP)-DEPENDENT ASPARTATE AMINOTRANSFERASE SUPERFAMILY"/>
    <property type="match status" value="1"/>
</dbReference>
<feature type="domain" description="Aminotransferase class V" evidence="2">
    <location>
        <begin position="37"/>
        <end position="306"/>
    </location>
</feature>
<accession>A0A5B9W3S7</accession>
<dbReference type="Pfam" id="PF00266">
    <property type="entry name" value="Aminotran_5"/>
    <property type="match status" value="2"/>
</dbReference>
<dbReference type="GO" id="GO:0031071">
    <property type="term" value="F:cysteine desulfurase activity"/>
    <property type="evidence" value="ECO:0007669"/>
    <property type="project" value="UniProtKB-EC"/>
</dbReference>
<dbReference type="Proteomes" id="UP000324233">
    <property type="component" value="Chromosome"/>
</dbReference>